<organism evidence="11">
    <name type="scientific">Diplosoma listerianum</name>
    <dbReference type="NCBI Taxonomy" id="168635"/>
    <lineage>
        <taxon>Eukaryota</taxon>
        <taxon>Metazoa</taxon>
        <taxon>Chordata</taxon>
        <taxon>Tunicata</taxon>
        <taxon>Ascidiacea</taxon>
        <taxon>Aplousobranchia</taxon>
        <taxon>Didemnidae</taxon>
        <taxon>Diplosoma</taxon>
    </lineage>
</organism>
<evidence type="ECO:0000256" key="7">
    <source>
        <dbReference type="ARBA" id="ARBA00031027"/>
    </source>
</evidence>
<proteinExistence type="predicted"/>
<reference evidence="11" key="1">
    <citation type="journal article" date="2009" name="Mol. Biol. Evol.">
        <title>Hyper-variability of ascidian mitochondrial gene order: exposing the myth of deuterostome organelle genome stability.</title>
        <authorList>
            <person name="Gissi C."/>
            <person name="Pesole G."/>
            <person name="Mastrototaro F."/>
            <person name="Iannelli F."/>
            <person name="Guida V."/>
            <person name="Griggio F."/>
        </authorList>
    </citation>
    <scope>NUCLEOTIDE SEQUENCE</scope>
    <source>
        <tissue evidence="11">Single colony</tissue>
    </source>
</reference>
<evidence type="ECO:0000256" key="9">
    <source>
        <dbReference type="SAM" id="Phobius"/>
    </source>
</evidence>
<feature type="transmembrane region" description="Helical" evidence="9">
    <location>
        <begin position="329"/>
        <end position="348"/>
    </location>
</feature>
<keyword evidence="11" id="KW-0496">Mitochondrion</keyword>
<keyword evidence="3" id="KW-0813">Transport</keyword>
<feature type="transmembrane region" description="Helical" evidence="9">
    <location>
        <begin position="436"/>
        <end position="460"/>
    </location>
</feature>
<dbReference type="InterPro" id="IPR003945">
    <property type="entry name" value="NU5C-like"/>
</dbReference>
<evidence type="ECO:0000313" key="11">
    <source>
        <dbReference type="EMBL" id="CAX68863.1"/>
    </source>
</evidence>
<name>D1GL04_9ASCI</name>
<dbReference type="EC" id="7.1.1.2" evidence="2"/>
<feature type="transmembrane region" description="Helical" evidence="9">
    <location>
        <begin position="262"/>
        <end position="281"/>
    </location>
</feature>
<feature type="transmembrane region" description="Helical" evidence="9">
    <location>
        <begin position="236"/>
        <end position="255"/>
    </location>
</feature>
<feature type="transmembrane region" description="Helical" evidence="9">
    <location>
        <begin position="55"/>
        <end position="74"/>
    </location>
</feature>
<keyword evidence="6 9" id="KW-0472">Membrane</keyword>
<evidence type="ECO:0000256" key="1">
    <source>
        <dbReference type="ARBA" id="ARBA00004141"/>
    </source>
</evidence>
<dbReference type="EMBL" id="FN313539">
    <property type="protein sequence ID" value="CAX68863.1"/>
    <property type="molecule type" value="Genomic_DNA"/>
</dbReference>
<dbReference type="PRINTS" id="PR01434">
    <property type="entry name" value="NADHDHGNASE5"/>
</dbReference>
<dbReference type="GO" id="GO:0016020">
    <property type="term" value="C:membrane"/>
    <property type="evidence" value="ECO:0007669"/>
    <property type="project" value="UniProtKB-SubCell"/>
</dbReference>
<feature type="transmembrane region" description="Helical" evidence="9">
    <location>
        <begin position="86"/>
        <end position="102"/>
    </location>
</feature>
<evidence type="ECO:0000256" key="5">
    <source>
        <dbReference type="ARBA" id="ARBA00022989"/>
    </source>
</evidence>
<feature type="transmembrane region" description="Helical" evidence="9">
    <location>
        <begin position="368"/>
        <end position="392"/>
    </location>
</feature>
<evidence type="ECO:0000256" key="3">
    <source>
        <dbReference type="ARBA" id="ARBA00022660"/>
    </source>
</evidence>
<evidence type="ECO:0000256" key="8">
    <source>
        <dbReference type="ARBA" id="ARBA00049551"/>
    </source>
</evidence>
<comment type="subcellular location">
    <subcellularLocation>
        <location evidence="1">Membrane</location>
        <topology evidence="1">Multi-pass membrane protein</topology>
    </subcellularLocation>
</comment>
<feature type="transmembrane region" description="Helical" evidence="9">
    <location>
        <begin position="16"/>
        <end position="35"/>
    </location>
</feature>
<feature type="transmembrane region" description="Helical" evidence="9">
    <location>
        <begin position="490"/>
        <end position="509"/>
    </location>
</feature>
<sequence>MLSFILSLLTFTKKKMGMFFFSVFFWFGGLYMMKYKTCYFFFKLGFLNLFFMFDFYSMIFFFLLIYIGGMIILYSNWYMITEKGKNIFIAYMCLFIFFMFILTTTQNLILLFIGWEGVGVMSFFLIGWWYGRSEATMNASQAMFYNRLGDFCFLVLIINTFCDSFFFSSNIILSNINFFFIMLAVFAKSSQFFFHPWLPNAMEGPTPVSSLLHSSTMVVAGVYLLLRVNLLSPLHFSLPIIGGLTMLFMGISSVYQSDIKKVIAYSTSSQLGFMIFTIFFVSGNMGFFLLFTHAFFKSLLFLVSGLFIHGNNNNQSMQNMYMIKRSSSLGSFIFSISAFSLMGLPFLSGFFSKDMIIENLWSSVFNSFIILLFVFGCIFTVIYSLLLVNFSFGMMTRKNIGQEIFNFLFMWMPMLFFGAVFFGFFFSYNFSLFGEFYFLLVFYYVPVMVLFLGGVFFFFFKKILWGGYGKYTFFYSPLMHSLLSKSLTKMNSYVILLDYFFFENIYFFLKNLFLFLFFLFLIFLDMGNFFFFNNLCYHYKFYIMV</sequence>
<evidence type="ECO:0000259" key="10">
    <source>
        <dbReference type="Pfam" id="PF00361"/>
    </source>
</evidence>
<keyword evidence="3" id="KW-0249">Electron transport</keyword>
<comment type="catalytic activity">
    <reaction evidence="8">
        <text>a ubiquinone + NADH + 5 H(+)(in) = a ubiquinol + NAD(+) + 4 H(+)(out)</text>
        <dbReference type="Rhea" id="RHEA:29091"/>
        <dbReference type="Rhea" id="RHEA-COMP:9565"/>
        <dbReference type="Rhea" id="RHEA-COMP:9566"/>
        <dbReference type="ChEBI" id="CHEBI:15378"/>
        <dbReference type="ChEBI" id="CHEBI:16389"/>
        <dbReference type="ChEBI" id="CHEBI:17976"/>
        <dbReference type="ChEBI" id="CHEBI:57540"/>
        <dbReference type="ChEBI" id="CHEBI:57945"/>
        <dbReference type="EC" id="7.1.1.2"/>
    </reaction>
</comment>
<feature type="transmembrane region" description="Helical" evidence="9">
    <location>
        <begin position="151"/>
        <end position="172"/>
    </location>
</feature>
<dbReference type="PANTHER" id="PTHR42829:SF2">
    <property type="entry name" value="NADH-UBIQUINONE OXIDOREDUCTASE CHAIN 5"/>
    <property type="match status" value="1"/>
</dbReference>
<dbReference type="InterPro" id="IPR001750">
    <property type="entry name" value="ND/Mrp_TM"/>
</dbReference>
<evidence type="ECO:0000256" key="6">
    <source>
        <dbReference type="ARBA" id="ARBA00023136"/>
    </source>
</evidence>
<dbReference type="GO" id="GO:0015990">
    <property type="term" value="P:electron transport coupled proton transport"/>
    <property type="evidence" value="ECO:0007669"/>
    <property type="project" value="TreeGrafter"/>
</dbReference>
<dbReference type="Pfam" id="PF00361">
    <property type="entry name" value="Proton_antipo_M"/>
    <property type="match status" value="1"/>
</dbReference>
<dbReference type="PANTHER" id="PTHR42829">
    <property type="entry name" value="NADH-UBIQUINONE OXIDOREDUCTASE CHAIN 5"/>
    <property type="match status" value="1"/>
</dbReference>
<keyword evidence="4 9" id="KW-0812">Transmembrane</keyword>
<keyword evidence="5 9" id="KW-1133">Transmembrane helix</keyword>
<evidence type="ECO:0000256" key="4">
    <source>
        <dbReference type="ARBA" id="ARBA00022692"/>
    </source>
</evidence>
<feature type="transmembrane region" description="Helical" evidence="9">
    <location>
        <begin position="108"/>
        <end position="130"/>
    </location>
</feature>
<geneLocation type="mitochondrion" evidence="11"/>
<feature type="transmembrane region" description="Helical" evidence="9">
    <location>
        <begin position="287"/>
        <end position="308"/>
    </location>
</feature>
<protein>
    <recommendedName>
        <fullName evidence="2">NADH:ubiquinone reductase (H(+)-translocating)</fullName>
        <ecNumber evidence="2">7.1.1.2</ecNumber>
    </recommendedName>
    <alternativeName>
        <fullName evidence="7">NADH dehydrogenase subunit 5</fullName>
    </alternativeName>
</protein>
<dbReference type="GO" id="GO:0003954">
    <property type="term" value="F:NADH dehydrogenase activity"/>
    <property type="evidence" value="ECO:0007669"/>
    <property type="project" value="TreeGrafter"/>
</dbReference>
<dbReference type="GO" id="GO:0008137">
    <property type="term" value="F:NADH dehydrogenase (ubiquinone) activity"/>
    <property type="evidence" value="ECO:0007669"/>
    <property type="project" value="UniProtKB-EC"/>
</dbReference>
<feature type="transmembrane region" description="Helical" evidence="9">
    <location>
        <begin position="404"/>
        <end position="430"/>
    </location>
</feature>
<gene>
    <name evidence="11" type="primary">nad5</name>
</gene>
<accession>D1GL04</accession>
<evidence type="ECO:0000256" key="2">
    <source>
        <dbReference type="ARBA" id="ARBA00012944"/>
    </source>
</evidence>
<dbReference type="GO" id="GO:0042773">
    <property type="term" value="P:ATP synthesis coupled electron transport"/>
    <property type="evidence" value="ECO:0007669"/>
    <property type="project" value="InterPro"/>
</dbReference>
<feature type="domain" description="NADH:quinone oxidoreductase/Mrp antiporter transmembrane" evidence="10">
    <location>
        <begin position="106"/>
        <end position="379"/>
    </location>
</feature>
<dbReference type="AlphaFoldDB" id="D1GL04"/>
<keyword evidence="3" id="KW-0679">Respiratory chain</keyword>
<feature type="transmembrane region" description="Helical" evidence="9">
    <location>
        <begin position="515"/>
        <end position="537"/>
    </location>
</feature>